<feature type="compositionally biased region" description="Polar residues" evidence="3">
    <location>
        <begin position="71"/>
        <end position="85"/>
    </location>
</feature>
<feature type="compositionally biased region" description="Basic and acidic residues" evidence="3">
    <location>
        <begin position="338"/>
        <end position="353"/>
    </location>
</feature>
<keyword evidence="1" id="KW-0507">mRNA processing</keyword>
<dbReference type="GO" id="GO:0006397">
    <property type="term" value="P:mRNA processing"/>
    <property type="evidence" value="ECO:0007669"/>
    <property type="project" value="UniProtKB-KW"/>
</dbReference>
<dbReference type="GO" id="GO:0008270">
    <property type="term" value="F:zinc ion binding"/>
    <property type="evidence" value="ECO:0007669"/>
    <property type="project" value="UniProtKB-KW"/>
</dbReference>
<accession>A0A0C9UVF1</accession>
<evidence type="ECO:0000256" key="3">
    <source>
        <dbReference type="SAM" id="MobiDB-lite"/>
    </source>
</evidence>
<feature type="region of interest" description="Disordered" evidence="3">
    <location>
        <begin position="565"/>
        <end position="649"/>
    </location>
</feature>
<feature type="compositionally biased region" description="Basic and acidic residues" evidence="3">
    <location>
        <begin position="594"/>
        <end position="606"/>
    </location>
</feature>
<keyword evidence="2" id="KW-0479">Metal-binding</keyword>
<dbReference type="InterPro" id="IPR001878">
    <property type="entry name" value="Znf_CCHC"/>
</dbReference>
<keyword evidence="2" id="KW-0863">Zinc-finger</keyword>
<keyword evidence="6" id="KW-1185">Reference proteome</keyword>
<evidence type="ECO:0000256" key="2">
    <source>
        <dbReference type="PROSITE-ProRule" id="PRU00047"/>
    </source>
</evidence>
<feature type="region of interest" description="Disordered" evidence="3">
    <location>
        <begin position="185"/>
        <end position="248"/>
    </location>
</feature>
<name>A0A0C9UVF1_SPHS4</name>
<feature type="compositionally biased region" description="Polar residues" evidence="3">
    <location>
        <begin position="570"/>
        <end position="585"/>
    </location>
</feature>
<dbReference type="SUPFAM" id="SSF57756">
    <property type="entry name" value="Retrovirus zinc finger-like domains"/>
    <property type="match status" value="1"/>
</dbReference>
<dbReference type="InterPro" id="IPR036875">
    <property type="entry name" value="Znf_CCHC_sf"/>
</dbReference>
<feature type="compositionally biased region" description="Polar residues" evidence="3">
    <location>
        <begin position="234"/>
        <end position="247"/>
    </location>
</feature>
<dbReference type="Gene3D" id="4.10.60.10">
    <property type="entry name" value="Zinc finger, CCHC-type"/>
    <property type="match status" value="1"/>
</dbReference>
<feature type="domain" description="CCHC-type" evidence="4">
    <location>
        <begin position="655"/>
        <end position="670"/>
    </location>
</feature>
<evidence type="ECO:0000256" key="1">
    <source>
        <dbReference type="ARBA" id="ARBA00022664"/>
    </source>
</evidence>
<dbReference type="EMBL" id="KN837104">
    <property type="protein sequence ID" value="KIJ47020.1"/>
    <property type="molecule type" value="Genomic_DNA"/>
</dbReference>
<dbReference type="OrthoDB" id="3060267at2759"/>
<feature type="compositionally biased region" description="Polar residues" evidence="3">
    <location>
        <begin position="640"/>
        <end position="649"/>
    </location>
</feature>
<feature type="compositionally biased region" description="Polar residues" evidence="3">
    <location>
        <begin position="306"/>
        <end position="333"/>
    </location>
</feature>
<dbReference type="PROSITE" id="PS50158">
    <property type="entry name" value="ZF_CCHC"/>
    <property type="match status" value="1"/>
</dbReference>
<proteinExistence type="predicted"/>
<evidence type="ECO:0000259" key="4">
    <source>
        <dbReference type="PROSITE" id="PS50158"/>
    </source>
</evidence>
<reference evidence="5 6" key="1">
    <citation type="submission" date="2014-06" db="EMBL/GenBank/DDBJ databases">
        <title>Evolutionary Origins and Diversification of the Mycorrhizal Mutualists.</title>
        <authorList>
            <consortium name="DOE Joint Genome Institute"/>
            <consortium name="Mycorrhizal Genomics Consortium"/>
            <person name="Kohler A."/>
            <person name="Kuo A."/>
            <person name="Nagy L.G."/>
            <person name="Floudas D."/>
            <person name="Copeland A."/>
            <person name="Barry K.W."/>
            <person name="Cichocki N."/>
            <person name="Veneault-Fourrey C."/>
            <person name="LaButti K."/>
            <person name="Lindquist E.A."/>
            <person name="Lipzen A."/>
            <person name="Lundell T."/>
            <person name="Morin E."/>
            <person name="Murat C."/>
            <person name="Riley R."/>
            <person name="Ohm R."/>
            <person name="Sun H."/>
            <person name="Tunlid A."/>
            <person name="Henrissat B."/>
            <person name="Grigoriev I.V."/>
            <person name="Hibbett D.S."/>
            <person name="Martin F."/>
        </authorList>
    </citation>
    <scope>NUCLEOTIDE SEQUENCE [LARGE SCALE GENOMIC DNA]</scope>
    <source>
        <strain evidence="5 6">SS14</strain>
    </source>
</reference>
<dbReference type="Proteomes" id="UP000054279">
    <property type="component" value="Unassembled WGS sequence"/>
</dbReference>
<evidence type="ECO:0000313" key="5">
    <source>
        <dbReference type="EMBL" id="KIJ47020.1"/>
    </source>
</evidence>
<sequence>MAPKRRTVDKVPAGTGDATDSGSTPDVIGGNDPTMDPGKDPSKTASATSEVNITRPTTRNTRATDELAQLASEQGMTEDPTQTPNPYDRSGDPLLPKTYSDHAEPSERSASVDPDPEELVLGDRIQEMLDTINEHMDEVNSIHNMSHQAAQLLDKTNKSNSALEARTRSLRTRLIAIREKYPAMAKGKASLRPRDPHKDPYNEDIDPHHERPSNWSNIDEESTTGQHNIDPELIQSTDGLNKRSNPKQALGRARTELLAKTAVLERLYADQAPADHLNQAATAARNTRMEYERLLRLSKAGLLNPQDRQQSIQPSENTRETAIQDNTRKSVQYTPFDGIKDNDTDSETTVRNHQEGTVPFQQPDDWDILDMSNNESDNALVRMIRYMLDQNIQTTMEKSPLVKAGVKVTPPDKYSGEQSFEALETFVKGLLWWLDMHSMLGPDAYRYQVSFLGMRLVGKALEWFDKTFEPRKYQGTPMDLEQVVTGLYGQYIPSLARHEASNKFDFIKQGTLSVQEFATELELYASRMVLRPDVYSLRYDPEKKTIHKLYLKAVRIEDSNRYDIGVRNSEPMTSTSQWDDGLSSNTRRKPRINGPDRTKYRADPTKSSEINKGPAITPGSSGVNRNSSNTPGGAGPPIINRQQTNHDSSHNSIECYNCGKSGHIKPNCPEPIRARRVGAVHIEDSPTEQVDETDHDINDLIDEECPTEDEYRNENYDNPIDLSEDQRSWGSKPSEFDWSDDDQPCRINSVRYSHDMARVAPAVPIGPANARKAKIAKEGEPLYDHTVKIRTNRPT</sequence>
<protein>
    <recommendedName>
        <fullName evidence="4">CCHC-type domain-containing protein</fullName>
    </recommendedName>
</protein>
<keyword evidence="2" id="KW-0862">Zinc</keyword>
<dbReference type="SMART" id="SM00343">
    <property type="entry name" value="ZnF_C2HC"/>
    <property type="match status" value="1"/>
</dbReference>
<feature type="region of interest" description="Disordered" evidence="3">
    <location>
        <begin position="1"/>
        <end position="115"/>
    </location>
</feature>
<dbReference type="GO" id="GO:0003676">
    <property type="term" value="F:nucleic acid binding"/>
    <property type="evidence" value="ECO:0007669"/>
    <property type="project" value="InterPro"/>
</dbReference>
<feature type="region of interest" description="Disordered" evidence="3">
    <location>
        <begin position="710"/>
        <end position="742"/>
    </location>
</feature>
<feature type="compositionally biased region" description="Polar residues" evidence="3">
    <location>
        <begin position="43"/>
        <end position="61"/>
    </location>
</feature>
<feature type="compositionally biased region" description="Polar residues" evidence="3">
    <location>
        <begin position="213"/>
        <end position="227"/>
    </location>
</feature>
<feature type="compositionally biased region" description="Basic and acidic residues" evidence="3">
    <location>
        <begin position="192"/>
        <end position="212"/>
    </location>
</feature>
<dbReference type="HOGENOM" id="CLU_012886_6_2_1"/>
<evidence type="ECO:0000313" key="6">
    <source>
        <dbReference type="Proteomes" id="UP000054279"/>
    </source>
</evidence>
<feature type="region of interest" description="Disordered" evidence="3">
    <location>
        <begin position="305"/>
        <end position="353"/>
    </location>
</feature>
<feature type="compositionally biased region" description="Polar residues" evidence="3">
    <location>
        <begin position="618"/>
        <end position="631"/>
    </location>
</feature>
<gene>
    <name evidence="5" type="ORF">M422DRAFT_249332</name>
</gene>
<organism evidence="5 6">
    <name type="scientific">Sphaerobolus stellatus (strain SS14)</name>
    <dbReference type="NCBI Taxonomy" id="990650"/>
    <lineage>
        <taxon>Eukaryota</taxon>
        <taxon>Fungi</taxon>
        <taxon>Dikarya</taxon>
        <taxon>Basidiomycota</taxon>
        <taxon>Agaricomycotina</taxon>
        <taxon>Agaricomycetes</taxon>
        <taxon>Phallomycetidae</taxon>
        <taxon>Geastrales</taxon>
        <taxon>Sphaerobolaceae</taxon>
        <taxon>Sphaerobolus</taxon>
    </lineage>
</organism>
<dbReference type="Pfam" id="PF00098">
    <property type="entry name" value="zf-CCHC"/>
    <property type="match status" value="1"/>
</dbReference>
<dbReference type="AlphaFoldDB" id="A0A0C9UVF1"/>